<name>A0ABN3J841_9ACTN</name>
<gene>
    <name evidence="2" type="ORF">GCM10010191_38780</name>
</gene>
<organism evidence="2 3">
    <name type="scientific">Actinomadura vinacea</name>
    <dbReference type="NCBI Taxonomy" id="115336"/>
    <lineage>
        <taxon>Bacteria</taxon>
        <taxon>Bacillati</taxon>
        <taxon>Actinomycetota</taxon>
        <taxon>Actinomycetes</taxon>
        <taxon>Streptosporangiales</taxon>
        <taxon>Thermomonosporaceae</taxon>
        <taxon>Actinomadura</taxon>
    </lineage>
</organism>
<feature type="compositionally biased region" description="Low complexity" evidence="1">
    <location>
        <begin position="25"/>
        <end position="36"/>
    </location>
</feature>
<protein>
    <recommendedName>
        <fullName evidence="4">YbaB/EbfC family DNA-binding protein</fullName>
    </recommendedName>
</protein>
<sequence length="144" mass="15520">MADLSEFDRMLAETRQLLEQGGSGPARPAGAEGEAPPEGRGETADGRIRVVAAPGGEVTSIEMDPRVLRMSSEELSAELVVAVNAALRDLRERSQVADVAIDPAVLADRLREAQDQGLRQLAMFTQSLDEIMTRIGDRGQNPPR</sequence>
<accession>A0ABN3J841</accession>
<comment type="caution">
    <text evidence="2">The sequence shown here is derived from an EMBL/GenBank/DDBJ whole genome shotgun (WGS) entry which is preliminary data.</text>
</comment>
<dbReference type="InterPro" id="IPR036894">
    <property type="entry name" value="YbaB-like_sf"/>
</dbReference>
<proteinExistence type="predicted"/>
<reference evidence="2 3" key="1">
    <citation type="journal article" date="2019" name="Int. J. Syst. Evol. Microbiol.">
        <title>The Global Catalogue of Microorganisms (GCM) 10K type strain sequencing project: providing services to taxonomists for standard genome sequencing and annotation.</title>
        <authorList>
            <consortium name="The Broad Institute Genomics Platform"/>
            <consortium name="The Broad Institute Genome Sequencing Center for Infectious Disease"/>
            <person name="Wu L."/>
            <person name="Ma J."/>
        </authorList>
    </citation>
    <scope>NUCLEOTIDE SEQUENCE [LARGE SCALE GENOMIC DNA]</scope>
    <source>
        <strain evidence="2 3">JCM 3325</strain>
    </source>
</reference>
<keyword evidence="3" id="KW-1185">Reference proteome</keyword>
<dbReference type="SUPFAM" id="SSF82607">
    <property type="entry name" value="YbaB-like"/>
    <property type="match status" value="1"/>
</dbReference>
<dbReference type="InterPro" id="IPR004401">
    <property type="entry name" value="YbaB/EbfC"/>
</dbReference>
<dbReference type="Proteomes" id="UP001501231">
    <property type="component" value="Unassembled WGS sequence"/>
</dbReference>
<evidence type="ECO:0000313" key="3">
    <source>
        <dbReference type="Proteomes" id="UP001501231"/>
    </source>
</evidence>
<feature type="region of interest" description="Disordered" evidence="1">
    <location>
        <begin position="14"/>
        <end position="47"/>
    </location>
</feature>
<dbReference type="EMBL" id="BAAARW010000012">
    <property type="protein sequence ID" value="GAA2423115.1"/>
    <property type="molecule type" value="Genomic_DNA"/>
</dbReference>
<evidence type="ECO:0000313" key="2">
    <source>
        <dbReference type="EMBL" id="GAA2423115.1"/>
    </source>
</evidence>
<dbReference type="Pfam" id="PF02575">
    <property type="entry name" value="YbaB_DNA_bd"/>
    <property type="match status" value="1"/>
</dbReference>
<evidence type="ECO:0000256" key="1">
    <source>
        <dbReference type="SAM" id="MobiDB-lite"/>
    </source>
</evidence>
<evidence type="ECO:0008006" key="4">
    <source>
        <dbReference type="Google" id="ProtNLM"/>
    </source>
</evidence>
<feature type="compositionally biased region" description="Basic and acidic residues" evidence="1">
    <location>
        <begin position="37"/>
        <end position="47"/>
    </location>
</feature>
<dbReference type="RefSeq" id="WP_344590393.1">
    <property type="nucleotide sequence ID" value="NZ_BAAARW010000012.1"/>
</dbReference>
<dbReference type="Gene3D" id="3.30.1310.10">
    <property type="entry name" value="Nucleoid-associated protein YbaB-like domain"/>
    <property type="match status" value="1"/>
</dbReference>